<protein>
    <submittedName>
        <fullName evidence="1">Tunicamycin resistance protein</fullName>
    </submittedName>
</protein>
<evidence type="ECO:0000313" key="1">
    <source>
        <dbReference type="EMBL" id="AYQ75542.1"/>
    </source>
</evidence>
<name>A0A3G3K519_9BACL</name>
<dbReference type="AlphaFoldDB" id="A0A3G3K519"/>
<dbReference type="EMBL" id="CP033433">
    <property type="protein sequence ID" value="AYQ75542.1"/>
    <property type="molecule type" value="Genomic_DNA"/>
</dbReference>
<organism evidence="1 2">
    <name type="scientific">Cohnella candidum</name>
    <dbReference type="NCBI Taxonomy" id="2674991"/>
    <lineage>
        <taxon>Bacteria</taxon>
        <taxon>Bacillati</taxon>
        <taxon>Bacillota</taxon>
        <taxon>Bacilli</taxon>
        <taxon>Bacillales</taxon>
        <taxon>Paenibacillaceae</taxon>
        <taxon>Cohnella</taxon>
    </lineage>
</organism>
<reference evidence="1 2" key="1">
    <citation type="submission" date="2018-10" db="EMBL/GenBank/DDBJ databases">
        <title>Genome Sequence of Cohnella sp.</title>
        <authorList>
            <person name="Srinivasan S."/>
            <person name="Kim M.K."/>
        </authorList>
    </citation>
    <scope>NUCLEOTIDE SEQUENCE [LARGE SCALE GENOMIC DNA]</scope>
    <source>
        <strain evidence="1 2">18JY8-7</strain>
    </source>
</reference>
<dbReference type="Pfam" id="PF13671">
    <property type="entry name" value="AAA_33"/>
    <property type="match status" value="1"/>
</dbReference>
<sequence>MLIWINGTFGAGKTQTAYELHRRLEKSYVFDPENAGFYLQRNVPRELRKDDFQDYRLWREINYSMLSHLVKEYDGILIVPMTIVNHVNFIEIVGRLRNDGVDVRHFTLSASKETVLKRLKSRGDGANSWPAKKLDRCMEGLSHEMFEEHIPTDNMTISEIVEHIANRTNVSLKPDQRGTVAKFKDRLIIKLKHLRWFG</sequence>
<dbReference type="Gene3D" id="3.40.50.300">
    <property type="entry name" value="P-loop containing nucleotide triphosphate hydrolases"/>
    <property type="match status" value="1"/>
</dbReference>
<dbReference type="RefSeq" id="WP_123043623.1">
    <property type="nucleotide sequence ID" value="NZ_CP033433.1"/>
</dbReference>
<gene>
    <name evidence="1" type="ORF">EAV92_07695</name>
</gene>
<proteinExistence type="predicted"/>
<dbReference type="InterPro" id="IPR027417">
    <property type="entry name" value="P-loop_NTPase"/>
</dbReference>
<keyword evidence="2" id="KW-1185">Reference proteome</keyword>
<dbReference type="KEGG" id="coh:EAV92_07695"/>
<accession>A0A3G3K519</accession>
<evidence type="ECO:0000313" key="2">
    <source>
        <dbReference type="Proteomes" id="UP000269097"/>
    </source>
</evidence>
<dbReference type="SUPFAM" id="SSF52540">
    <property type="entry name" value="P-loop containing nucleoside triphosphate hydrolases"/>
    <property type="match status" value="1"/>
</dbReference>
<dbReference type="Proteomes" id="UP000269097">
    <property type="component" value="Chromosome"/>
</dbReference>